<gene>
    <name evidence="1" type="ORF">ATZ33_17365</name>
    <name evidence="2" type="ORF">RV15_GL002161</name>
</gene>
<accession>A0A0S3KG89</accession>
<evidence type="ECO:0000313" key="3">
    <source>
        <dbReference type="Proteomes" id="UP000065511"/>
    </source>
</evidence>
<keyword evidence="3" id="KW-1185">Reference proteome</keyword>
<reference evidence="1 3" key="2">
    <citation type="submission" date="2015-12" db="EMBL/GenBank/DDBJ databases">
        <authorList>
            <person name="Lauer A."/>
            <person name="Humrighouse B."/>
            <person name="Loparev V."/>
            <person name="Shewmaker P.L."/>
            <person name="Whitney A.M."/>
            <person name="McLaughlin R.W."/>
        </authorList>
    </citation>
    <scope>NUCLEOTIDE SEQUENCE [LARGE SCALE GENOMIC DNA]</scope>
    <source>
        <strain evidence="1 3">LMG 23085</strain>
    </source>
</reference>
<dbReference type="EMBL" id="JXLC01000003">
    <property type="protein sequence ID" value="OJG93027.1"/>
    <property type="molecule type" value="Genomic_DNA"/>
</dbReference>
<evidence type="ECO:0000313" key="4">
    <source>
        <dbReference type="Proteomes" id="UP000183039"/>
    </source>
</evidence>
<dbReference type="EMBL" id="CP013614">
    <property type="protein sequence ID" value="ALS03081.1"/>
    <property type="molecule type" value="Genomic_DNA"/>
</dbReference>
<dbReference type="Proteomes" id="UP000183039">
    <property type="component" value="Unassembled WGS sequence"/>
</dbReference>
<dbReference type="Proteomes" id="UP000065511">
    <property type="component" value="Chromosome"/>
</dbReference>
<protein>
    <submittedName>
        <fullName evidence="2">Uncharacterized protein</fullName>
    </submittedName>
</protein>
<dbReference type="AlphaFoldDB" id="A0A0S3KG89"/>
<dbReference type="KEGG" id="ess:ATZ33_17365"/>
<dbReference type="OrthoDB" id="9992412at2"/>
<evidence type="ECO:0000313" key="1">
    <source>
        <dbReference type="EMBL" id="ALS03081.1"/>
    </source>
</evidence>
<dbReference type="RefSeq" id="WP_071876586.1">
    <property type="nucleotide sequence ID" value="NZ_JXLC01000003.1"/>
</dbReference>
<organism evidence="2 4">
    <name type="scientific">Enterococcus silesiacus</name>
    <dbReference type="NCBI Taxonomy" id="332949"/>
    <lineage>
        <taxon>Bacteria</taxon>
        <taxon>Bacillati</taxon>
        <taxon>Bacillota</taxon>
        <taxon>Bacilli</taxon>
        <taxon>Lactobacillales</taxon>
        <taxon>Enterococcaceae</taxon>
        <taxon>Enterococcus</taxon>
    </lineage>
</organism>
<proteinExistence type="predicted"/>
<evidence type="ECO:0000313" key="2">
    <source>
        <dbReference type="EMBL" id="OJG93027.1"/>
    </source>
</evidence>
<name>A0A0S3KG89_9ENTE</name>
<sequence>MFFLNGTETFKTYLAADTKEELLRKANEDFPSTMPANKDKDYSRAKLIDPIYPEPMTIKEIRC</sequence>
<reference evidence="2 4" key="1">
    <citation type="submission" date="2014-12" db="EMBL/GenBank/DDBJ databases">
        <title>Draft genome sequences of 29 type strains of Enterococci.</title>
        <authorList>
            <person name="Zhong Z."/>
            <person name="Sun Z."/>
            <person name="Liu W."/>
            <person name="Zhang W."/>
            <person name="Zhang H."/>
        </authorList>
    </citation>
    <scope>NUCLEOTIDE SEQUENCE [LARGE SCALE GENOMIC DNA]</scope>
    <source>
        <strain evidence="2 4">DSM 22801</strain>
    </source>
</reference>